<dbReference type="Pfam" id="PF13116">
    <property type="entry name" value="YhdP"/>
    <property type="match status" value="1"/>
</dbReference>
<dbReference type="Proteomes" id="UP000288293">
    <property type="component" value="Unassembled WGS sequence"/>
</dbReference>
<evidence type="ECO:0000259" key="1">
    <source>
        <dbReference type="Pfam" id="PF13116"/>
    </source>
</evidence>
<dbReference type="OrthoDB" id="9762238at2"/>
<name>A0A432W9L0_9GAMM</name>
<organism evidence="2 3">
    <name type="scientific">Aliidiomarina minuta</name>
    <dbReference type="NCBI Taxonomy" id="880057"/>
    <lineage>
        <taxon>Bacteria</taxon>
        <taxon>Pseudomonadati</taxon>
        <taxon>Pseudomonadota</taxon>
        <taxon>Gammaproteobacteria</taxon>
        <taxon>Alteromonadales</taxon>
        <taxon>Idiomarinaceae</taxon>
        <taxon>Aliidiomarina</taxon>
    </lineage>
</organism>
<accession>A0A432W9L0</accession>
<comment type="caution">
    <text evidence="2">The sequence shown here is derived from an EMBL/GenBank/DDBJ whole genome shotgun (WGS) entry which is preliminary data.</text>
</comment>
<gene>
    <name evidence="2" type="ORF">CWE09_08190</name>
</gene>
<sequence length="1291" mass="145475">MIRSVVGFIIRKLWLTLALLLVLAAVALSVARYSLPYLDHYRADIEQLVEDYYGQQVSIGSLSADWTASGPSLVLQDLELQLDEDYPFQLTVDSTHLVLNFWQSLWDRQLLLDNFILRGVQLDYYTDIVTEVRTEQPLFDALESLLLEQLERFQVIDSQVRILNQAGIAKAIYVEELSWTNQPNQRQALGRFQVADVTANNLDFILDVKGDSFASMQGQLYVEAQQLDISPWLEQVVTDVDIDRAEFNLTGWLDFAEGEPVQGQLHFGENNLRWERDGTQHELVSRPVIWALWPEEDGWVFNSETLTLELDGELWPIESVIWEYSDGQHIWNISDLELRDIGPLWSFLGTPAEQFRNWFEGTQPSGLINDVHVALDTDRNWRFHARANNLSWQTHRGVPGIEGLNLEFWSNTERGVFNITGNDVRLRSPATYDKAQHLSSIDWSGYWHRLDNGWALAVPQAAVNLPEVSFDQQLFISRQNNESPKLEWAINGRGHDLKVEHAIDLLPLQLGPGLNNYLSDALHAGNVNTMAMVWRGALQDFPYQDHDGVFQAHVEADSLDFRFQPDWPLITDTSLQLNFAQGGLTFEAEGGQLKEVDIKRIEASINDILSPHPWLLIDAEVRGSGAQGEQVFAESPLADSVGAALQQVQVQGEVEGAFSLHIPLFAAQEVNDGEAGFRAEGSIDFSGQSIFIVPVQRELESVSGQFTFANSKIGFEDVTATVFDLPVAINMQGDTSEEGYSLATEIRGEWQVADLLADIDDPLLHQHFSGSLQSLTDFTLDLDSDGYRFDWNMDTELTEMDIGMPAPFAKEQGESIIWNTRVWGDSQQLNLESYWPQALSVRGAMQTGASTFDWVAVELGDYTDKTLPVDPSGLLVDVLLAEASVNEWIPYLNLLRHREEDIESGPLPFVFELPPLEVLNADIDQLNWLGQELKRVEVKGDRKENNWRFTVNAEQARLILDLPQDLDERVEVEIDFLNLQRLNLGDSKGEVSLVEQNVFDRLPPLRMVCHICRYRDNELGRVLVELEPALEGEQLQLFNISRTGAELNVTGGWLRQDDEYQTNLKGWFASSDIGNLLQDFGTDSVVRDSSAQLEFDLYWQGDPQSFNVETLNGEAEWSLGSGYLRDVSDGGARLFSLFSLESLVRKLTLDFRDVFARGMFYSSFRGSMDIASGVVHTTNTRMNGSAGDMEVTGSTDLNQETLDYNLVYVPKVTSSLPVLLAWMVNPPSGIAALLIDRVLHDAQVISRLEYHIGGTMSEPVVTEVARDETGVDISDTELEQQLEEELNNDTN</sequence>
<reference evidence="2 3" key="1">
    <citation type="journal article" date="2011" name="Front. Microbiol.">
        <title>Genomic signatures of strain selection and enhancement in Bacillus atrophaeus var. globigii, a historical biowarfare simulant.</title>
        <authorList>
            <person name="Gibbons H.S."/>
            <person name="Broomall S.M."/>
            <person name="McNew L.A."/>
            <person name="Daligault H."/>
            <person name="Chapman C."/>
            <person name="Bruce D."/>
            <person name="Karavis M."/>
            <person name="Krepps M."/>
            <person name="McGregor P.A."/>
            <person name="Hong C."/>
            <person name="Park K.H."/>
            <person name="Akmal A."/>
            <person name="Feldman A."/>
            <person name="Lin J.S."/>
            <person name="Chang W.E."/>
            <person name="Higgs B.W."/>
            <person name="Demirev P."/>
            <person name="Lindquist J."/>
            <person name="Liem A."/>
            <person name="Fochler E."/>
            <person name="Read T.D."/>
            <person name="Tapia R."/>
            <person name="Johnson S."/>
            <person name="Bishop-Lilly K.A."/>
            <person name="Detter C."/>
            <person name="Han C."/>
            <person name="Sozhamannan S."/>
            <person name="Rosenzweig C.N."/>
            <person name="Skowronski E.W."/>
        </authorList>
    </citation>
    <scope>NUCLEOTIDE SEQUENCE [LARGE SCALE GENOMIC DNA]</scope>
    <source>
        <strain evidence="2 3">MLST1</strain>
    </source>
</reference>
<dbReference type="EMBL" id="PIPL01000001">
    <property type="protein sequence ID" value="RUO26666.1"/>
    <property type="molecule type" value="Genomic_DNA"/>
</dbReference>
<keyword evidence="3" id="KW-1185">Reference proteome</keyword>
<dbReference type="InterPro" id="IPR025263">
    <property type="entry name" value="YhdP_central"/>
</dbReference>
<proteinExistence type="predicted"/>
<dbReference type="InterPro" id="IPR011836">
    <property type="entry name" value="YhdP"/>
</dbReference>
<dbReference type="PANTHER" id="PTHR38690:SF1">
    <property type="entry name" value="PROTEASE"/>
    <property type="match status" value="1"/>
</dbReference>
<evidence type="ECO:0000313" key="3">
    <source>
        <dbReference type="Proteomes" id="UP000288293"/>
    </source>
</evidence>
<evidence type="ECO:0000313" key="2">
    <source>
        <dbReference type="EMBL" id="RUO26666.1"/>
    </source>
</evidence>
<dbReference type="PANTHER" id="PTHR38690">
    <property type="entry name" value="PROTEASE-RELATED"/>
    <property type="match status" value="1"/>
</dbReference>
<feature type="domain" description="YhdP central" evidence="1">
    <location>
        <begin position="9"/>
        <end position="1261"/>
    </location>
</feature>
<protein>
    <submittedName>
        <fullName evidence="2">TIGR02099 family protein</fullName>
    </submittedName>
</protein>
<dbReference type="NCBIfam" id="TIGR02099">
    <property type="entry name" value="YhdP family protein"/>
    <property type="match status" value="1"/>
</dbReference>
<dbReference type="RefSeq" id="WP_126803476.1">
    <property type="nucleotide sequence ID" value="NZ_PIPL01000001.1"/>
</dbReference>